<feature type="transmembrane region" description="Helical" evidence="1">
    <location>
        <begin position="40"/>
        <end position="62"/>
    </location>
</feature>
<feature type="transmembrane region" description="Helical" evidence="1">
    <location>
        <begin position="6"/>
        <end position="28"/>
    </location>
</feature>
<keyword evidence="1" id="KW-0472">Membrane</keyword>
<sequence>LGQIVFLLGIFAVVPFWALLFGFGLLPINWWFSLAGLLAFVFYFASASLVIWLWMLSVSLILNLAGPVTVATVFAALFAGACLVLFIIVTAIGWFQEYKNR</sequence>
<protein>
    <submittedName>
        <fullName evidence="2">Uncharacterized protein</fullName>
    </submittedName>
</protein>
<gene>
    <name evidence="2" type="ORF">COU85_02555</name>
</gene>
<dbReference type="EMBL" id="PFEA01000048">
    <property type="protein sequence ID" value="PJE59652.1"/>
    <property type="molecule type" value="Genomic_DNA"/>
</dbReference>
<reference evidence="3" key="1">
    <citation type="submission" date="2017-09" db="EMBL/GenBank/DDBJ databases">
        <title>Depth-based differentiation of microbial function through sediment-hosted aquifers and enrichment of novel symbionts in the deep terrestrial subsurface.</title>
        <authorList>
            <person name="Probst A.J."/>
            <person name="Ladd B."/>
            <person name="Jarett J.K."/>
            <person name="Geller-Mcgrath D.E."/>
            <person name="Sieber C.M.K."/>
            <person name="Emerson J.B."/>
            <person name="Anantharaman K."/>
            <person name="Thomas B.C."/>
            <person name="Malmstrom R."/>
            <person name="Stieglmeier M."/>
            <person name="Klingl A."/>
            <person name="Woyke T."/>
            <person name="Ryan C.M."/>
            <person name="Banfield J.F."/>
        </authorList>
    </citation>
    <scope>NUCLEOTIDE SEQUENCE [LARGE SCALE GENOMIC DNA]</scope>
</reference>
<organism evidence="2 3">
    <name type="scientific">Candidatus Portnoybacteria bacterium CG10_big_fil_rev_8_21_14_0_10_44_7</name>
    <dbReference type="NCBI Taxonomy" id="1974816"/>
    <lineage>
        <taxon>Bacteria</taxon>
        <taxon>Candidatus Portnoyibacteriota</taxon>
    </lineage>
</organism>
<feature type="non-terminal residue" evidence="2">
    <location>
        <position position="1"/>
    </location>
</feature>
<keyword evidence="1" id="KW-1133">Transmembrane helix</keyword>
<dbReference type="Proteomes" id="UP000231086">
    <property type="component" value="Unassembled WGS sequence"/>
</dbReference>
<feature type="transmembrane region" description="Helical" evidence="1">
    <location>
        <begin position="68"/>
        <end position="95"/>
    </location>
</feature>
<evidence type="ECO:0000313" key="3">
    <source>
        <dbReference type="Proteomes" id="UP000231086"/>
    </source>
</evidence>
<keyword evidence="1" id="KW-0812">Transmembrane</keyword>
<comment type="caution">
    <text evidence="2">The sequence shown here is derived from an EMBL/GenBank/DDBJ whole genome shotgun (WGS) entry which is preliminary data.</text>
</comment>
<name>A0A2M8KIA9_9BACT</name>
<evidence type="ECO:0000256" key="1">
    <source>
        <dbReference type="SAM" id="Phobius"/>
    </source>
</evidence>
<evidence type="ECO:0000313" key="2">
    <source>
        <dbReference type="EMBL" id="PJE59652.1"/>
    </source>
</evidence>
<accession>A0A2M8KIA9</accession>
<dbReference type="AlphaFoldDB" id="A0A2M8KIA9"/>
<proteinExistence type="predicted"/>